<evidence type="ECO:0000313" key="1">
    <source>
        <dbReference type="Proteomes" id="UP000095286"/>
    </source>
</evidence>
<reference evidence="2" key="1">
    <citation type="submission" date="2016-11" db="UniProtKB">
        <authorList>
            <consortium name="WormBaseParasite"/>
        </authorList>
    </citation>
    <scope>IDENTIFICATION</scope>
    <source>
        <strain evidence="2">KR3021</strain>
    </source>
</reference>
<accession>A0AC35U4D1</accession>
<dbReference type="WBParaSite" id="RSKR_0000746600.1">
    <property type="protein sequence ID" value="RSKR_0000746600.1"/>
    <property type="gene ID" value="RSKR_0000746600"/>
</dbReference>
<name>A0AC35U4D1_9BILA</name>
<sequence>MFNILSIHLIIASTIAAQYYMPQYAVNPYGFQALRINRGSNFGGMPTYFNGAAANNNLHSITPNNNQISQSGFGQDLTMQSNDYAFIAQQNEISKNLQMAPQGSSINSPFQDNKQRLLQSSKAGLQNGANNQINNMISNPRIQNTQGMLSRQDNLNFNNQQMNNGNNEMNSNKPQMNNGMNFNSQQTNKGEMDFNNPQNVEMNSSNQNEELKNSQDVDMNEKLEIVFPKFLEGTDQEVVNEFLTIISLKNETFAAKQKKLDSLVATLDETRQTLYQQYKTEKDAQESSHRNKVHTTVAQMSENAQEQFAKISAILTNTQFPDNVRWNKVLQIYNGLSDKLKQEFEKKFEGFHNK</sequence>
<protein>
    <submittedName>
        <fullName evidence="2">DUF148 domain-containing protein</fullName>
    </submittedName>
</protein>
<proteinExistence type="predicted"/>
<organism evidence="1 2">
    <name type="scientific">Rhabditophanes sp. KR3021</name>
    <dbReference type="NCBI Taxonomy" id="114890"/>
    <lineage>
        <taxon>Eukaryota</taxon>
        <taxon>Metazoa</taxon>
        <taxon>Ecdysozoa</taxon>
        <taxon>Nematoda</taxon>
        <taxon>Chromadorea</taxon>
        <taxon>Rhabditida</taxon>
        <taxon>Tylenchina</taxon>
        <taxon>Panagrolaimomorpha</taxon>
        <taxon>Strongyloidoidea</taxon>
        <taxon>Alloionematidae</taxon>
        <taxon>Rhabditophanes</taxon>
    </lineage>
</organism>
<dbReference type="Proteomes" id="UP000095286">
    <property type="component" value="Unplaced"/>
</dbReference>
<evidence type="ECO:0000313" key="2">
    <source>
        <dbReference type="WBParaSite" id="RSKR_0000746600.1"/>
    </source>
</evidence>